<dbReference type="EMBL" id="CP011390">
    <property type="protein sequence ID" value="ANE51234.1"/>
    <property type="molecule type" value="Genomic_DNA"/>
</dbReference>
<proteinExistence type="predicted"/>
<dbReference type="PANTHER" id="PTHR44591:SF3">
    <property type="entry name" value="RESPONSE REGULATORY DOMAIN-CONTAINING PROTEIN"/>
    <property type="match status" value="1"/>
</dbReference>
<dbReference type="CDD" id="cd00156">
    <property type="entry name" value="REC"/>
    <property type="match status" value="1"/>
</dbReference>
<organism evidence="4 5">
    <name type="scientific">Flavisolibacter tropicus</name>
    <dbReference type="NCBI Taxonomy" id="1492898"/>
    <lineage>
        <taxon>Bacteria</taxon>
        <taxon>Pseudomonadati</taxon>
        <taxon>Bacteroidota</taxon>
        <taxon>Chitinophagia</taxon>
        <taxon>Chitinophagales</taxon>
        <taxon>Chitinophagaceae</taxon>
        <taxon>Flavisolibacter</taxon>
    </lineage>
</organism>
<evidence type="ECO:0000256" key="1">
    <source>
        <dbReference type="ARBA" id="ARBA00022553"/>
    </source>
</evidence>
<dbReference type="KEGG" id="fla:SY85_12680"/>
<feature type="modified residue" description="4-aspartylphosphate" evidence="2">
    <location>
        <position position="60"/>
    </location>
</feature>
<dbReference type="RefSeq" id="WP_066405039.1">
    <property type="nucleotide sequence ID" value="NZ_CP011390.1"/>
</dbReference>
<evidence type="ECO:0000259" key="3">
    <source>
        <dbReference type="PROSITE" id="PS50110"/>
    </source>
</evidence>
<accession>A0A172TWH9</accession>
<dbReference type="SUPFAM" id="SSF52172">
    <property type="entry name" value="CheY-like"/>
    <property type="match status" value="1"/>
</dbReference>
<dbReference type="AlphaFoldDB" id="A0A172TWH9"/>
<keyword evidence="5" id="KW-1185">Reference proteome</keyword>
<evidence type="ECO:0000313" key="5">
    <source>
        <dbReference type="Proteomes" id="UP000077177"/>
    </source>
</evidence>
<dbReference type="InterPro" id="IPR050595">
    <property type="entry name" value="Bact_response_regulator"/>
</dbReference>
<dbReference type="Pfam" id="PF00072">
    <property type="entry name" value="Response_reg"/>
    <property type="match status" value="1"/>
</dbReference>
<protein>
    <recommendedName>
        <fullName evidence="3">Response regulatory domain-containing protein</fullName>
    </recommendedName>
</protein>
<dbReference type="STRING" id="1492898.SY85_12680"/>
<evidence type="ECO:0000313" key="4">
    <source>
        <dbReference type="EMBL" id="ANE51234.1"/>
    </source>
</evidence>
<dbReference type="SMART" id="SM00448">
    <property type="entry name" value="REC"/>
    <property type="match status" value="1"/>
</dbReference>
<dbReference type="OrthoDB" id="677887at2"/>
<name>A0A172TWH9_9BACT</name>
<dbReference type="Proteomes" id="UP000077177">
    <property type="component" value="Chromosome"/>
</dbReference>
<dbReference type="Gene3D" id="3.40.50.2300">
    <property type="match status" value="1"/>
</dbReference>
<reference evidence="4 5" key="2">
    <citation type="journal article" date="2016" name="Int. J. Syst. Evol. Microbiol.">
        <title>Flavisolibacter tropicus sp. nov., isolated from tropical soil.</title>
        <authorList>
            <person name="Lee J.J."/>
            <person name="Kang M.S."/>
            <person name="Kim G.S."/>
            <person name="Lee C.S."/>
            <person name="Lim S."/>
            <person name="Lee J."/>
            <person name="Roh S.H."/>
            <person name="Kang H."/>
            <person name="Ha J.M."/>
            <person name="Bae S."/>
            <person name="Jung H.Y."/>
            <person name="Kim M.K."/>
        </authorList>
    </citation>
    <scope>NUCLEOTIDE SEQUENCE [LARGE SCALE GENOMIC DNA]</scope>
    <source>
        <strain evidence="4 5">LCS9</strain>
    </source>
</reference>
<sequence length="136" mass="14924">MSALSRGMIHRVLVVDDDIDWLMLLERRLAKEGYIVETAASLPEAEEIIASFNPHLVLLDINVNGNDGRQLCWKLKHSSATVAVKVVLMSGYDCSTARATLFGADAVLAKPIPLEFLLFSLQQQLAPSSSQSLRTT</sequence>
<dbReference type="InterPro" id="IPR001789">
    <property type="entry name" value="Sig_transdc_resp-reg_receiver"/>
</dbReference>
<dbReference type="PROSITE" id="PS50110">
    <property type="entry name" value="RESPONSE_REGULATORY"/>
    <property type="match status" value="1"/>
</dbReference>
<dbReference type="GO" id="GO:0000160">
    <property type="term" value="P:phosphorelay signal transduction system"/>
    <property type="evidence" value="ECO:0007669"/>
    <property type="project" value="InterPro"/>
</dbReference>
<dbReference type="InterPro" id="IPR011006">
    <property type="entry name" value="CheY-like_superfamily"/>
</dbReference>
<feature type="domain" description="Response regulatory" evidence="3">
    <location>
        <begin position="11"/>
        <end position="125"/>
    </location>
</feature>
<reference evidence="5" key="1">
    <citation type="submission" date="2015-01" db="EMBL/GenBank/DDBJ databases">
        <title>Flavisolibacter sp./LCS9/ whole genome sequencing.</title>
        <authorList>
            <person name="Kim M.K."/>
            <person name="Srinivasan S."/>
            <person name="Lee J.-J."/>
        </authorList>
    </citation>
    <scope>NUCLEOTIDE SEQUENCE [LARGE SCALE GENOMIC DNA]</scope>
    <source>
        <strain evidence="5">LCS9</strain>
    </source>
</reference>
<dbReference type="PANTHER" id="PTHR44591">
    <property type="entry name" value="STRESS RESPONSE REGULATOR PROTEIN 1"/>
    <property type="match status" value="1"/>
</dbReference>
<evidence type="ECO:0000256" key="2">
    <source>
        <dbReference type="PROSITE-ProRule" id="PRU00169"/>
    </source>
</evidence>
<gene>
    <name evidence="4" type="ORF">SY85_12680</name>
</gene>
<keyword evidence="1 2" id="KW-0597">Phosphoprotein</keyword>